<dbReference type="AlphaFoldDB" id="A0A5B7IZY1"/>
<sequence length="95" mass="10603">MCYSEWLSRDDALCWLKQGTVTGHKSGPEDRCGILNQTISAGMMCEGSRYLGVTYGYVSSDHILPYQTAFLQRASRVKYSELAIDILQSSKDVNS</sequence>
<dbReference type="EMBL" id="VSRR010076618">
    <property type="protein sequence ID" value="MPC88095.1"/>
    <property type="molecule type" value="Genomic_DNA"/>
</dbReference>
<organism evidence="1 2">
    <name type="scientific">Portunus trituberculatus</name>
    <name type="common">Swimming crab</name>
    <name type="synonym">Neptunus trituberculatus</name>
    <dbReference type="NCBI Taxonomy" id="210409"/>
    <lineage>
        <taxon>Eukaryota</taxon>
        <taxon>Metazoa</taxon>
        <taxon>Ecdysozoa</taxon>
        <taxon>Arthropoda</taxon>
        <taxon>Crustacea</taxon>
        <taxon>Multicrustacea</taxon>
        <taxon>Malacostraca</taxon>
        <taxon>Eumalacostraca</taxon>
        <taxon>Eucarida</taxon>
        <taxon>Decapoda</taxon>
        <taxon>Pleocyemata</taxon>
        <taxon>Brachyura</taxon>
        <taxon>Eubrachyura</taxon>
        <taxon>Portunoidea</taxon>
        <taxon>Portunidae</taxon>
        <taxon>Portuninae</taxon>
        <taxon>Portunus</taxon>
    </lineage>
</organism>
<dbReference type="Proteomes" id="UP000324222">
    <property type="component" value="Unassembled WGS sequence"/>
</dbReference>
<proteinExistence type="predicted"/>
<gene>
    <name evidence="1" type="ORF">E2C01_082986</name>
</gene>
<name>A0A5B7IZY1_PORTR</name>
<protein>
    <submittedName>
        <fullName evidence="1">Uncharacterized protein</fullName>
    </submittedName>
</protein>
<accession>A0A5B7IZY1</accession>
<comment type="caution">
    <text evidence="1">The sequence shown here is derived from an EMBL/GenBank/DDBJ whole genome shotgun (WGS) entry which is preliminary data.</text>
</comment>
<reference evidence="1 2" key="1">
    <citation type="submission" date="2019-05" db="EMBL/GenBank/DDBJ databases">
        <title>Another draft genome of Portunus trituberculatus and its Hox gene families provides insights of decapod evolution.</title>
        <authorList>
            <person name="Jeong J.-H."/>
            <person name="Song I."/>
            <person name="Kim S."/>
            <person name="Choi T."/>
            <person name="Kim D."/>
            <person name="Ryu S."/>
            <person name="Kim W."/>
        </authorList>
    </citation>
    <scope>NUCLEOTIDE SEQUENCE [LARGE SCALE GENOMIC DNA]</scope>
    <source>
        <tissue evidence="1">Muscle</tissue>
    </source>
</reference>
<keyword evidence="2" id="KW-1185">Reference proteome</keyword>
<evidence type="ECO:0000313" key="2">
    <source>
        <dbReference type="Proteomes" id="UP000324222"/>
    </source>
</evidence>
<evidence type="ECO:0000313" key="1">
    <source>
        <dbReference type="EMBL" id="MPC88095.1"/>
    </source>
</evidence>